<reference evidence="15" key="1">
    <citation type="submission" date="2016-10" db="EMBL/GenBank/DDBJ databases">
        <authorList>
            <person name="Varghese N."/>
            <person name="Submissions S."/>
        </authorList>
    </citation>
    <scope>NUCLEOTIDE SEQUENCE [LARGE SCALE GENOMIC DNA]</scope>
    <source>
        <strain evidence="15">DSM 17616</strain>
    </source>
</reference>
<organism evidence="14 15">
    <name type="scientific">Rheinheimera pacifica</name>
    <dbReference type="NCBI Taxonomy" id="173990"/>
    <lineage>
        <taxon>Bacteria</taxon>
        <taxon>Pseudomonadati</taxon>
        <taxon>Pseudomonadota</taxon>
        <taxon>Gammaproteobacteria</taxon>
        <taxon>Chromatiales</taxon>
        <taxon>Chromatiaceae</taxon>
        <taxon>Rheinheimera</taxon>
    </lineage>
</organism>
<dbReference type="OrthoDB" id="358614at2"/>
<comment type="subcellular location">
    <subcellularLocation>
        <location evidence="1">Bacterial flagellum basal body</location>
    </subcellularLocation>
    <subcellularLocation>
        <location evidence="2">Cell inner membrane</location>
        <topology evidence="2">Peripheral membrane protein</topology>
        <orientation evidence="2">Cytoplasmic side</orientation>
    </subcellularLocation>
</comment>
<dbReference type="GO" id="GO:0003774">
    <property type="term" value="F:cytoskeletal motor activity"/>
    <property type="evidence" value="ECO:0007669"/>
    <property type="project" value="InterPro"/>
</dbReference>
<dbReference type="InterPro" id="IPR032779">
    <property type="entry name" value="FliG_M"/>
</dbReference>
<comment type="similarity">
    <text evidence="3">Belongs to the FliG family.</text>
</comment>
<feature type="domain" description="Flagellar motor switch protein FliG C-terminal" evidence="11">
    <location>
        <begin position="225"/>
        <end position="328"/>
    </location>
</feature>
<keyword evidence="9" id="KW-0975">Bacterial flagellum</keyword>
<dbReference type="Proteomes" id="UP000199371">
    <property type="component" value="Unassembled WGS sequence"/>
</dbReference>
<dbReference type="Pfam" id="PF01706">
    <property type="entry name" value="FliG_C"/>
    <property type="match status" value="1"/>
</dbReference>
<evidence type="ECO:0000259" key="12">
    <source>
        <dbReference type="Pfam" id="PF14841"/>
    </source>
</evidence>
<keyword evidence="15" id="KW-1185">Reference proteome</keyword>
<gene>
    <name evidence="14" type="ORF">SAMN05660691_00067</name>
</gene>
<evidence type="ECO:0000256" key="9">
    <source>
        <dbReference type="ARBA" id="ARBA00023143"/>
    </source>
</evidence>
<keyword evidence="14" id="KW-0966">Cell projection</keyword>
<dbReference type="PRINTS" id="PR00954">
    <property type="entry name" value="FLGMOTORFLIG"/>
</dbReference>
<keyword evidence="8" id="KW-0472">Membrane</keyword>
<dbReference type="GO" id="GO:0005886">
    <property type="term" value="C:plasma membrane"/>
    <property type="evidence" value="ECO:0007669"/>
    <property type="project" value="UniProtKB-SubCell"/>
</dbReference>
<protein>
    <recommendedName>
        <fullName evidence="4">Flagellar motor switch protein FliG</fullName>
    </recommendedName>
</protein>
<dbReference type="GO" id="GO:0006935">
    <property type="term" value="P:chemotaxis"/>
    <property type="evidence" value="ECO:0007669"/>
    <property type="project" value="UniProtKB-KW"/>
</dbReference>
<evidence type="ECO:0000256" key="8">
    <source>
        <dbReference type="ARBA" id="ARBA00023136"/>
    </source>
</evidence>
<comment type="function">
    <text evidence="10">FliG is one of three proteins (FliG, FliN, FliM) that forms the rotor-mounted switch complex (C ring), located at the base of the basal body. This complex interacts with the CheY and CheZ chemotaxis proteins, in addition to contacting components of the motor that determine the direction of flagellar rotation.</text>
</comment>
<dbReference type="RefSeq" id="WP_092788999.1">
    <property type="nucleotide sequence ID" value="NZ_DASWWU010000014.1"/>
</dbReference>
<dbReference type="InterPro" id="IPR000090">
    <property type="entry name" value="Flg_Motor_Flig"/>
</dbReference>
<evidence type="ECO:0000313" key="15">
    <source>
        <dbReference type="Proteomes" id="UP000199371"/>
    </source>
</evidence>
<dbReference type="Pfam" id="PF14841">
    <property type="entry name" value="FliG_M"/>
    <property type="match status" value="1"/>
</dbReference>
<feature type="domain" description="Flagellar motor switch protein FliG middle" evidence="12">
    <location>
        <begin position="122"/>
        <end position="195"/>
    </location>
</feature>
<dbReference type="Pfam" id="PF14842">
    <property type="entry name" value="FliG_N"/>
    <property type="match status" value="1"/>
</dbReference>
<evidence type="ECO:0000256" key="5">
    <source>
        <dbReference type="ARBA" id="ARBA00022475"/>
    </source>
</evidence>
<dbReference type="PANTHER" id="PTHR30534:SF0">
    <property type="entry name" value="FLAGELLAR MOTOR SWITCH PROTEIN FLIG"/>
    <property type="match status" value="1"/>
</dbReference>
<accession>A0A1H6J0Z1</accession>
<evidence type="ECO:0000256" key="3">
    <source>
        <dbReference type="ARBA" id="ARBA00010299"/>
    </source>
</evidence>
<dbReference type="InterPro" id="IPR011002">
    <property type="entry name" value="FliG_a-hlx"/>
</dbReference>
<evidence type="ECO:0000256" key="7">
    <source>
        <dbReference type="ARBA" id="ARBA00022779"/>
    </source>
</evidence>
<keyword evidence="6" id="KW-0145">Chemotaxis</keyword>
<evidence type="ECO:0000256" key="10">
    <source>
        <dbReference type="ARBA" id="ARBA00025598"/>
    </source>
</evidence>
<evidence type="ECO:0000256" key="6">
    <source>
        <dbReference type="ARBA" id="ARBA00022500"/>
    </source>
</evidence>
<dbReference type="InterPro" id="IPR023087">
    <property type="entry name" value="Flg_Motor_Flig_C"/>
</dbReference>
<keyword evidence="14" id="KW-0969">Cilium</keyword>
<evidence type="ECO:0000259" key="13">
    <source>
        <dbReference type="Pfam" id="PF14842"/>
    </source>
</evidence>
<sequence>MNQLRSEHSRTITDLDRAAILLLSMGEENAAGIIKKLSRHEVKALSERMAKITNVTQDDVALILNDFFDCYRSESGVSGASRLYLERALDKAVGRKLARGMLDDIYGGALADDLRRLEWVPPELLARFLEQEHVQMQALLLAFLPPEQASAVIALFPKQKHDDILFRIASLREVSEHVMDDLRHTLEACIEYVGEQVGARVNGVEKVAEIMNRYNGNKAEVMELLKQHNAETAEAVQDKMYDFGSLARQSEDVLAHLLNEIPDELWVVALKGCEPAMLDSIMSALPKRLAQVYRQQIEGTKAQTVTKVEAARAEIMRMIRQMMAKGEVDYRLYEEATLG</sequence>
<dbReference type="GO" id="GO:0009425">
    <property type="term" value="C:bacterial-type flagellum basal body"/>
    <property type="evidence" value="ECO:0007669"/>
    <property type="project" value="UniProtKB-SubCell"/>
</dbReference>
<evidence type="ECO:0000256" key="4">
    <source>
        <dbReference type="ARBA" id="ARBA00021870"/>
    </source>
</evidence>
<proteinExistence type="inferred from homology"/>
<dbReference type="STRING" id="173990.SAMN05660691_00067"/>
<dbReference type="InterPro" id="IPR028263">
    <property type="entry name" value="FliG_N"/>
</dbReference>
<keyword evidence="7" id="KW-0283">Flagellar rotation</keyword>
<dbReference type="GO" id="GO:0071973">
    <property type="term" value="P:bacterial-type flagellum-dependent cell motility"/>
    <property type="evidence" value="ECO:0007669"/>
    <property type="project" value="InterPro"/>
</dbReference>
<dbReference type="Gene3D" id="1.10.220.30">
    <property type="match status" value="3"/>
</dbReference>
<dbReference type="EMBL" id="FNXF01000001">
    <property type="protein sequence ID" value="SEH55221.1"/>
    <property type="molecule type" value="Genomic_DNA"/>
</dbReference>
<evidence type="ECO:0000256" key="1">
    <source>
        <dbReference type="ARBA" id="ARBA00004117"/>
    </source>
</evidence>
<evidence type="ECO:0000256" key="2">
    <source>
        <dbReference type="ARBA" id="ARBA00004515"/>
    </source>
</evidence>
<name>A0A1H6J0Z1_9GAMM</name>
<dbReference type="SUPFAM" id="SSF48029">
    <property type="entry name" value="FliG"/>
    <property type="match status" value="2"/>
</dbReference>
<dbReference type="PANTHER" id="PTHR30534">
    <property type="entry name" value="FLAGELLAR MOTOR SWITCH PROTEIN FLIG"/>
    <property type="match status" value="1"/>
</dbReference>
<evidence type="ECO:0000313" key="14">
    <source>
        <dbReference type="EMBL" id="SEH55221.1"/>
    </source>
</evidence>
<evidence type="ECO:0000259" key="11">
    <source>
        <dbReference type="Pfam" id="PF01706"/>
    </source>
</evidence>
<keyword evidence="5" id="KW-1003">Cell membrane</keyword>
<keyword evidence="14" id="KW-0282">Flagellum</keyword>
<feature type="domain" description="Flagellar motor switch protein FliG N-terminal" evidence="13">
    <location>
        <begin position="12"/>
        <end position="108"/>
    </location>
</feature>
<dbReference type="AlphaFoldDB" id="A0A1H6J0Z1"/>